<keyword evidence="1" id="KW-0732">Signal</keyword>
<proteinExistence type="predicted"/>
<dbReference type="RefSeq" id="WP_344804733.1">
    <property type="nucleotide sequence ID" value="NZ_BAABBO010000007.1"/>
</dbReference>
<protein>
    <recommendedName>
        <fullName evidence="4">WG repeat protein</fullName>
    </recommendedName>
</protein>
<feature type="chain" id="PRO_5045911148" description="WG repeat protein" evidence="1">
    <location>
        <begin position="19"/>
        <end position="274"/>
    </location>
</feature>
<keyword evidence="3" id="KW-1185">Reference proteome</keyword>
<dbReference type="EMBL" id="BAABBO010000007">
    <property type="protein sequence ID" value="GAA3956801.1"/>
    <property type="molecule type" value="Genomic_DNA"/>
</dbReference>
<reference evidence="3" key="1">
    <citation type="journal article" date="2019" name="Int. J. Syst. Evol. Microbiol.">
        <title>The Global Catalogue of Microorganisms (GCM) 10K type strain sequencing project: providing services to taxonomists for standard genome sequencing and annotation.</title>
        <authorList>
            <consortium name="The Broad Institute Genomics Platform"/>
            <consortium name="The Broad Institute Genome Sequencing Center for Infectious Disease"/>
            <person name="Wu L."/>
            <person name="Ma J."/>
        </authorList>
    </citation>
    <scope>NUCLEOTIDE SEQUENCE [LARGE SCALE GENOMIC DNA]</scope>
    <source>
        <strain evidence="3">JCM 17555</strain>
    </source>
</reference>
<evidence type="ECO:0008006" key="4">
    <source>
        <dbReference type="Google" id="ProtNLM"/>
    </source>
</evidence>
<organism evidence="2 3">
    <name type="scientific">Allohahella marinimesophila</name>
    <dbReference type="NCBI Taxonomy" id="1054972"/>
    <lineage>
        <taxon>Bacteria</taxon>
        <taxon>Pseudomonadati</taxon>
        <taxon>Pseudomonadota</taxon>
        <taxon>Gammaproteobacteria</taxon>
        <taxon>Oceanospirillales</taxon>
        <taxon>Hahellaceae</taxon>
        <taxon>Allohahella</taxon>
    </lineage>
</organism>
<name>A0ABP7NYP7_9GAMM</name>
<feature type="signal peptide" evidence="1">
    <location>
        <begin position="1"/>
        <end position="18"/>
    </location>
</feature>
<comment type="caution">
    <text evidence="2">The sequence shown here is derived from an EMBL/GenBank/DDBJ whole genome shotgun (WGS) entry which is preliminary data.</text>
</comment>
<evidence type="ECO:0000256" key="1">
    <source>
        <dbReference type="SAM" id="SignalP"/>
    </source>
</evidence>
<evidence type="ECO:0000313" key="3">
    <source>
        <dbReference type="Proteomes" id="UP001501337"/>
    </source>
</evidence>
<accession>A0ABP7NYP7</accession>
<dbReference type="Proteomes" id="UP001501337">
    <property type="component" value="Unassembled WGS sequence"/>
</dbReference>
<evidence type="ECO:0000313" key="2">
    <source>
        <dbReference type="EMBL" id="GAA3956801.1"/>
    </source>
</evidence>
<sequence>MKRALLTLLLVFSVSAGAAETCFYPSKQDDGSYDHFDACGLIEGDQIKLAKAHAENVLFNEHGLACVIMSPADTFYIHDSGRSQRVYFYDNGCDYFKEGLARGLVDGEMVFINPALDTVLAPGFELISHFNYGHSVVCNGPFEEEKHGEHTFLTGGKCGLIDKQGDLVVEARYKIEDRDVFQTYLNTHNHCPPPPVTSENSALCHAKRHVSNMDYQTGEWKRHTISDQGEIWIITFVEVDEPDEELTLILQSASAQWDSLIKESHDEALQRTKY</sequence>
<gene>
    <name evidence="2" type="ORF">GCM10022278_14190</name>
</gene>